<dbReference type="EMBL" id="JNGW01000139">
    <property type="protein sequence ID" value="KDR50796.1"/>
    <property type="molecule type" value="Genomic_DNA"/>
</dbReference>
<dbReference type="RefSeq" id="WP_018967543.1">
    <property type="nucleotide sequence ID" value="NZ_KB899215.1"/>
</dbReference>
<dbReference type="PROSITE" id="PS51257">
    <property type="entry name" value="PROKAR_LIPOPROTEIN"/>
    <property type="match status" value="1"/>
</dbReference>
<accession>A0A069QLT2</accession>
<dbReference type="HOGENOM" id="CLU_046694_0_0_10"/>
<protein>
    <recommendedName>
        <fullName evidence="4">Nucleic acid-binding domain protein</fullName>
    </recommendedName>
</protein>
<keyword evidence="3" id="KW-1185">Reference proteome</keyword>
<feature type="region of interest" description="Disordered" evidence="1">
    <location>
        <begin position="32"/>
        <end position="54"/>
    </location>
</feature>
<reference evidence="2 3" key="1">
    <citation type="submission" date="2013-08" db="EMBL/GenBank/DDBJ databases">
        <authorList>
            <person name="Weinstock G."/>
            <person name="Sodergren E."/>
            <person name="Wylie T."/>
            <person name="Fulton L."/>
            <person name="Fulton R."/>
            <person name="Fronick C."/>
            <person name="O'Laughlin M."/>
            <person name="Godfrey J."/>
            <person name="Miner T."/>
            <person name="Herter B."/>
            <person name="Appelbaum E."/>
            <person name="Cordes M."/>
            <person name="Lek S."/>
            <person name="Wollam A."/>
            <person name="Pepin K.H."/>
            <person name="Palsikar V.B."/>
            <person name="Mitreva M."/>
            <person name="Wilson R.K."/>
        </authorList>
    </citation>
    <scope>NUCLEOTIDE SEQUENCE [LARGE SCALE GENOMIC DNA]</scope>
    <source>
        <strain evidence="2 3">ATCC 15930</strain>
    </source>
</reference>
<dbReference type="PATRIC" id="fig|1122985.7.peg.3281"/>
<evidence type="ECO:0008006" key="4">
    <source>
        <dbReference type="Google" id="ProtNLM"/>
    </source>
</evidence>
<feature type="region of interest" description="Disordered" evidence="1">
    <location>
        <begin position="298"/>
        <end position="317"/>
    </location>
</feature>
<dbReference type="AlphaFoldDB" id="A0A069QLT2"/>
<proteinExistence type="predicted"/>
<evidence type="ECO:0000313" key="3">
    <source>
        <dbReference type="Proteomes" id="UP000027442"/>
    </source>
</evidence>
<evidence type="ECO:0000256" key="1">
    <source>
        <dbReference type="SAM" id="MobiDB-lite"/>
    </source>
</evidence>
<gene>
    <name evidence="2" type="ORF">HMPREF1991_03168</name>
</gene>
<dbReference type="Proteomes" id="UP000027442">
    <property type="component" value="Unassembled WGS sequence"/>
</dbReference>
<organism evidence="2 3">
    <name type="scientific">Hoylesella loescheii DSM 19665 = JCM 12249 = ATCC 15930</name>
    <dbReference type="NCBI Taxonomy" id="1122985"/>
    <lineage>
        <taxon>Bacteria</taxon>
        <taxon>Pseudomonadati</taxon>
        <taxon>Bacteroidota</taxon>
        <taxon>Bacteroidia</taxon>
        <taxon>Bacteroidales</taxon>
        <taxon>Prevotellaceae</taxon>
        <taxon>Hoylesella</taxon>
    </lineage>
</organism>
<name>A0A069QLT2_HOYLO</name>
<evidence type="ECO:0000313" key="2">
    <source>
        <dbReference type="EMBL" id="KDR50796.1"/>
    </source>
</evidence>
<comment type="caution">
    <text evidence="2">The sequence shown here is derived from an EMBL/GenBank/DDBJ whole genome shotgun (WGS) entry which is preliminary data.</text>
</comment>
<sequence>MKKFIYSMMMLAFAATTFTGCESVPEPYVNPNLKKGGTSETVEPGKAAGTGTESDPYNVTAALEKIKTLKDGEDTGEIFVKGKIRSVKEVDTGNFGNATYFISDDNTKKMDSLQIFRSLYLGKTKFTAKDQIKAGDEVVIRGIFINFKGNTPESDANKSWIHSLNGKKVEAETLVPGEPKGAGTEAEPYNVTAALAKVRALAADGKLENIYVKGKIRFIKSVDKGQYGNATYYISDDNTKKMDSLQIFRSLYLGNTKFTADNQIKVGDEVVIYGTFINFKGNTPETEGNKSYIFTLNGKKEAGGTNPDKPETPQTGKELSIDGQVVTLTAANTEVGTETVTYEVKTLGETDIKTLTSINLAEGLKMTFDAGGEQNAPAYFAKYHNVRLYKNNSFTITGNKKIAKVILDCDKFNTTLYVGNSTATVSFSGNSVTYKNVFSEPKGGGVQMRILKVTVVYAK</sequence>